<keyword evidence="6" id="KW-1185">Reference proteome</keyword>
<dbReference type="Proteomes" id="UP000243579">
    <property type="component" value="Unassembled WGS sequence"/>
</dbReference>
<dbReference type="HAMAP" id="MF_03130">
    <property type="entry name" value="mec17"/>
    <property type="match status" value="1"/>
</dbReference>
<evidence type="ECO:0000313" key="5">
    <source>
        <dbReference type="EMBL" id="OQR90508.1"/>
    </source>
</evidence>
<feature type="binding site" evidence="3">
    <location>
        <begin position="134"/>
        <end position="143"/>
    </location>
    <ligand>
        <name>acetyl-CoA</name>
        <dbReference type="ChEBI" id="CHEBI:57288"/>
    </ligand>
</feature>
<dbReference type="EMBL" id="JNBR01000618">
    <property type="protein sequence ID" value="OQR90508.1"/>
    <property type="molecule type" value="Genomic_DNA"/>
</dbReference>
<dbReference type="PROSITE" id="PS51730">
    <property type="entry name" value="GNAT_ATAT"/>
    <property type="match status" value="1"/>
</dbReference>
<sequence>MRCCRFDEAVAARPSAREHLEAQIDHLGKLSAEAQELRRPITSAALLAAPKSRDERHDLYVLTDDNATILGYIKVGRKHLYYTKAEGGFIELDPVCLLDFYVLHQRQGHGIRLFQHMLDAQHSTAQEIAYDRPSLKLYPFLAKHYGLTSYVPQANHFVVFDEFFSS</sequence>
<feature type="domain" description="N-acetyltransferase" evidence="4">
    <location>
        <begin position="1"/>
        <end position="164"/>
    </location>
</feature>
<dbReference type="OrthoDB" id="447510at2759"/>
<reference evidence="5 6" key="1">
    <citation type="journal article" date="2014" name="Genome Biol. Evol.">
        <title>The secreted proteins of Achlya hypogyna and Thraustotheca clavata identify the ancestral oomycete secretome and reveal gene acquisitions by horizontal gene transfer.</title>
        <authorList>
            <person name="Misner I."/>
            <person name="Blouin N."/>
            <person name="Leonard G."/>
            <person name="Richards T.A."/>
            <person name="Lane C.E."/>
        </authorList>
    </citation>
    <scope>NUCLEOTIDE SEQUENCE [LARGE SCALE GENOMIC DNA]</scope>
    <source>
        <strain evidence="5 6">ATCC 48635</strain>
    </source>
</reference>
<evidence type="ECO:0000256" key="2">
    <source>
        <dbReference type="ARBA" id="ARBA00023315"/>
    </source>
</evidence>
<protein>
    <recommendedName>
        <fullName evidence="3">Alpha-tubulin N-acetyltransferase</fullName>
        <shortName evidence="3">Alpha-TAT</shortName>
        <shortName evidence="3">TAT</shortName>
        <ecNumber evidence="3">2.3.1.108</ecNumber>
    </recommendedName>
    <alternativeName>
        <fullName evidence="3">Acetyltransferase mec-17 homolog</fullName>
    </alternativeName>
</protein>
<feature type="site" description="Crucial for catalytic activity" evidence="3">
    <location>
        <position position="35"/>
    </location>
</feature>
<dbReference type="InterPro" id="IPR007965">
    <property type="entry name" value="GNAT_ATAT"/>
</dbReference>
<name>A0A1V9YXL6_ACHHY</name>
<comment type="function">
    <text evidence="3">Specifically acetylates 'Lys-40' in alpha-tubulin on the lumenal side of microtubules. Promotes microtubule destabilization and accelerates microtubule dynamics; this activity may be independent of acetylation activity. Acetylates alpha-tubulin with a slow enzymatic rate, due to a catalytic site that is not optimized for acetyl transfer. Enters the microtubule through each end and diffuses quickly throughout the lumen of microtubules. Acetylates only long/old microtubules because of its slow acetylation rate since it does not have time to act on dynamically unstable microtubules before the enzyme is released.</text>
</comment>
<accession>A0A1V9YXL6</accession>
<proteinExistence type="inferred from homology"/>
<evidence type="ECO:0000259" key="4">
    <source>
        <dbReference type="PROSITE" id="PS51730"/>
    </source>
</evidence>
<comment type="catalytic activity">
    <reaction evidence="3">
        <text>L-lysyl-[alpha-tubulin] + acetyl-CoA = N(6)-acetyl-L-lysyl-[alpha-tubulin] + CoA + H(+)</text>
        <dbReference type="Rhea" id="RHEA:15277"/>
        <dbReference type="Rhea" id="RHEA-COMP:11278"/>
        <dbReference type="Rhea" id="RHEA-COMP:11279"/>
        <dbReference type="ChEBI" id="CHEBI:15378"/>
        <dbReference type="ChEBI" id="CHEBI:29969"/>
        <dbReference type="ChEBI" id="CHEBI:57287"/>
        <dbReference type="ChEBI" id="CHEBI:57288"/>
        <dbReference type="ChEBI" id="CHEBI:61930"/>
        <dbReference type="EC" id="2.3.1.108"/>
    </reaction>
</comment>
<organism evidence="5 6">
    <name type="scientific">Achlya hypogyna</name>
    <name type="common">Oomycete</name>
    <name type="synonym">Protoachlya hypogyna</name>
    <dbReference type="NCBI Taxonomy" id="1202772"/>
    <lineage>
        <taxon>Eukaryota</taxon>
        <taxon>Sar</taxon>
        <taxon>Stramenopiles</taxon>
        <taxon>Oomycota</taxon>
        <taxon>Saprolegniomycetes</taxon>
        <taxon>Saprolegniales</taxon>
        <taxon>Achlyaceae</taxon>
        <taxon>Achlya</taxon>
    </lineage>
</organism>
<dbReference type="GO" id="GO:0070507">
    <property type="term" value="P:regulation of microtubule cytoskeleton organization"/>
    <property type="evidence" value="ECO:0007669"/>
    <property type="project" value="UniProtKB-UniRule"/>
</dbReference>
<dbReference type="EC" id="2.3.1.108" evidence="3"/>
<keyword evidence="1 3" id="KW-0808">Transferase</keyword>
<evidence type="ECO:0000313" key="6">
    <source>
        <dbReference type="Proteomes" id="UP000243579"/>
    </source>
</evidence>
<dbReference type="GO" id="GO:0019799">
    <property type="term" value="F:tubulin N-acetyltransferase activity"/>
    <property type="evidence" value="ECO:0007669"/>
    <property type="project" value="UniProtKB-UniRule"/>
</dbReference>
<comment type="similarity">
    <text evidence="3">Belongs to the acetyltransferase ATAT1 family.</text>
</comment>
<keyword evidence="2 3" id="KW-0012">Acyltransferase</keyword>
<dbReference type="Gene3D" id="3.40.630.30">
    <property type="match status" value="1"/>
</dbReference>
<dbReference type="GO" id="GO:0005874">
    <property type="term" value="C:microtubule"/>
    <property type="evidence" value="ECO:0007669"/>
    <property type="project" value="InterPro"/>
</dbReference>
<evidence type="ECO:0000256" key="1">
    <source>
        <dbReference type="ARBA" id="ARBA00022679"/>
    </source>
</evidence>
<dbReference type="PANTHER" id="PTHR12327:SF0">
    <property type="entry name" value="ALPHA-TUBULIN N-ACETYLTRANSFERASE 1"/>
    <property type="match status" value="1"/>
</dbReference>
<dbReference type="Pfam" id="PF05301">
    <property type="entry name" value="Acetyltransf_16"/>
    <property type="match status" value="1"/>
</dbReference>
<dbReference type="InterPro" id="IPR038746">
    <property type="entry name" value="Atat"/>
</dbReference>
<evidence type="ECO:0000256" key="3">
    <source>
        <dbReference type="HAMAP-Rule" id="MF_03130"/>
    </source>
</evidence>
<gene>
    <name evidence="5" type="ORF">ACHHYP_05462</name>
</gene>
<dbReference type="PANTHER" id="PTHR12327">
    <property type="entry name" value="ALPHA-TUBULIN N-ACETYLTRANSFERASE 1"/>
    <property type="match status" value="1"/>
</dbReference>
<comment type="caution">
    <text evidence="3">Lacks conserved residue(s) required for the propagation of feature annotation.</text>
</comment>
<dbReference type="AlphaFoldDB" id="A0A1V9YXL6"/>
<comment type="caution">
    <text evidence="5">The sequence shown here is derived from an EMBL/GenBank/DDBJ whole genome shotgun (WGS) entry which is preliminary data.</text>
</comment>